<protein>
    <submittedName>
        <fullName evidence="1">Uncharacterized protein</fullName>
    </submittedName>
</protein>
<organism evidence="1">
    <name type="scientific">marine metagenome</name>
    <dbReference type="NCBI Taxonomy" id="408172"/>
    <lineage>
        <taxon>unclassified sequences</taxon>
        <taxon>metagenomes</taxon>
        <taxon>ecological metagenomes</taxon>
    </lineage>
</organism>
<feature type="non-terminal residue" evidence="1">
    <location>
        <position position="1"/>
    </location>
</feature>
<proteinExistence type="predicted"/>
<name>A0A382TAU0_9ZZZZ</name>
<sequence>AHHFRNTGTKGTGEKPRSRYWRMMDLCEGKELFLLTATPINNRLLDLQRMIELFTQTENPFFSNIGINSLKGHFRKLDKELNKYFEITDTSSGAITNTKEAEYVLSDDLLFREIVIQRSRSYIKESQKKHGGRDIQFPKKSDPTVAEYSIKKSYGKLLGLFEKAFNRREPLFSLAVYRPLNFYKGEVEDAMEFGRQSQVVGLIRTIFLKRFESSSKAFEQSCENMVFKLLAFLEVNSINTKEKNRLQTWINDNDGILKKAEQNQIELFGGEESSDEEDLIPAELLDDFEEYSREEYQVEKIID</sequence>
<dbReference type="EMBL" id="UINC01135017">
    <property type="protein sequence ID" value="SVD18912.1"/>
    <property type="molecule type" value="Genomic_DNA"/>
</dbReference>
<feature type="non-terminal residue" evidence="1">
    <location>
        <position position="303"/>
    </location>
</feature>
<dbReference type="AlphaFoldDB" id="A0A382TAU0"/>
<accession>A0A382TAU0</accession>
<evidence type="ECO:0000313" key="1">
    <source>
        <dbReference type="EMBL" id="SVD18912.1"/>
    </source>
</evidence>
<gene>
    <name evidence="1" type="ORF">METZ01_LOCUS371766</name>
</gene>
<reference evidence="1" key="1">
    <citation type="submission" date="2018-05" db="EMBL/GenBank/DDBJ databases">
        <authorList>
            <person name="Lanie J.A."/>
            <person name="Ng W.-L."/>
            <person name="Kazmierczak K.M."/>
            <person name="Andrzejewski T.M."/>
            <person name="Davidsen T.M."/>
            <person name="Wayne K.J."/>
            <person name="Tettelin H."/>
            <person name="Glass J.I."/>
            <person name="Rusch D."/>
            <person name="Podicherti R."/>
            <person name="Tsui H.-C.T."/>
            <person name="Winkler M.E."/>
        </authorList>
    </citation>
    <scope>NUCLEOTIDE SEQUENCE</scope>
</reference>